<proteinExistence type="predicted"/>
<comment type="caution">
    <text evidence="1">The sequence shown here is derived from an EMBL/GenBank/DDBJ whole genome shotgun (WGS) entry which is preliminary data.</text>
</comment>
<evidence type="ECO:0000313" key="2">
    <source>
        <dbReference type="Proteomes" id="UP001239680"/>
    </source>
</evidence>
<dbReference type="RefSeq" id="WP_306680903.1">
    <property type="nucleotide sequence ID" value="NZ_JAVDBT010000011.1"/>
</dbReference>
<gene>
    <name evidence="1" type="ORF">Q9295_12520</name>
</gene>
<protein>
    <recommendedName>
        <fullName evidence="3">Lipoprotein</fullName>
    </recommendedName>
</protein>
<evidence type="ECO:0000313" key="1">
    <source>
        <dbReference type="EMBL" id="MDQ2067198.1"/>
    </source>
</evidence>
<dbReference type="EMBL" id="JAVDBT010000011">
    <property type="protein sequence ID" value="MDQ2067198.1"/>
    <property type="molecule type" value="Genomic_DNA"/>
</dbReference>
<sequence length="100" mass="10395">MGRVSALLAALLLGACVQPSPPNDCAQRLAVARDLAALHQYGGDMEAHIRSLGTKGASAAELADYRDMAVRLRPVPRLAGDGGREMGIEAGLAELNLTCP</sequence>
<name>A0ABU0W0B5_9RHOB</name>
<evidence type="ECO:0008006" key="3">
    <source>
        <dbReference type="Google" id="ProtNLM"/>
    </source>
</evidence>
<reference evidence="1 2" key="1">
    <citation type="submission" date="2023-08" db="EMBL/GenBank/DDBJ databases">
        <title>Characterization of two Paracoccaceae strains isolated from Phycosphere and proposal of Xinfangfangia lacusdiani sp. nov.</title>
        <authorList>
            <person name="Deng Y."/>
            <person name="Zhang Y.Q."/>
        </authorList>
    </citation>
    <scope>NUCLEOTIDE SEQUENCE [LARGE SCALE GENOMIC DNA]</scope>
    <source>
        <strain evidence="1 2">CPCC 101601</strain>
    </source>
</reference>
<keyword evidence="2" id="KW-1185">Reference proteome</keyword>
<accession>A0ABU0W0B5</accession>
<dbReference type="Proteomes" id="UP001239680">
    <property type="component" value="Unassembled WGS sequence"/>
</dbReference>
<dbReference type="PROSITE" id="PS51257">
    <property type="entry name" value="PROKAR_LIPOPROTEIN"/>
    <property type="match status" value="1"/>
</dbReference>
<organism evidence="1 2">
    <name type="scientific">Pseudogemmobacter lacusdianii</name>
    <dbReference type="NCBI Taxonomy" id="3069608"/>
    <lineage>
        <taxon>Bacteria</taxon>
        <taxon>Pseudomonadati</taxon>
        <taxon>Pseudomonadota</taxon>
        <taxon>Alphaproteobacteria</taxon>
        <taxon>Rhodobacterales</taxon>
        <taxon>Paracoccaceae</taxon>
        <taxon>Pseudogemmobacter</taxon>
    </lineage>
</organism>